<evidence type="ECO:0000259" key="8">
    <source>
        <dbReference type="SMART" id="SM00078"/>
    </source>
</evidence>
<sequence>MLLRRVVTALLAVAAGAALCGRADAASVAMKLCGRKLGENLSRVCSAYNSPAWEVPTVVEQTAGVVRRRRETGIVYECCTQGCTLEHLTEYCATTIKATSETSVDSHMIEDRSAESTGSGSTGAAGAAGMATAARAPAAVGSDVYAGPREVGRAASGYGRAGWRRRCRCRGRRSRRRRPTLMGNMQHIIKSAARAAPVVGTVSPLLTWGRTLNTDLPTVDNDRYAYVIYA</sequence>
<evidence type="ECO:0000256" key="5">
    <source>
        <dbReference type="RuleBase" id="RU000406"/>
    </source>
</evidence>
<evidence type="ECO:0000256" key="6">
    <source>
        <dbReference type="SAM" id="MobiDB-lite"/>
    </source>
</evidence>
<dbReference type="InterPro" id="IPR022352">
    <property type="entry name" value="Ins/IGF/rlx"/>
</dbReference>
<proteinExistence type="inferred from homology"/>
<evidence type="ECO:0000256" key="2">
    <source>
        <dbReference type="ARBA" id="ARBA00022685"/>
    </source>
</evidence>
<dbReference type="GO" id="GO:0051897">
    <property type="term" value="P:positive regulation of phosphatidylinositol 3-kinase/protein kinase B signal transduction"/>
    <property type="evidence" value="ECO:0007669"/>
    <property type="project" value="TreeGrafter"/>
</dbReference>
<feature type="region of interest" description="Disordered" evidence="6">
    <location>
        <begin position="104"/>
        <end position="125"/>
    </location>
</feature>
<feature type="domain" description="Insulin-like" evidence="8">
    <location>
        <begin position="30"/>
        <end position="92"/>
    </location>
</feature>
<evidence type="ECO:0000256" key="3">
    <source>
        <dbReference type="ARBA" id="ARBA00022729"/>
    </source>
</evidence>
<keyword evidence="3 7" id="KW-0732">Signal</keyword>
<dbReference type="PRINTS" id="PR00276">
    <property type="entry name" value="INSULINFAMLY"/>
</dbReference>
<evidence type="ECO:0000313" key="10">
    <source>
        <dbReference type="Proteomes" id="UP000053268"/>
    </source>
</evidence>
<dbReference type="GO" id="GO:0005615">
    <property type="term" value="C:extracellular space"/>
    <property type="evidence" value="ECO:0007669"/>
    <property type="project" value="TreeGrafter"/>
</dbReference>
<accession>A0A194Q8W6</accession>
<feature type="signal peptide" evidence="7">
    <location>
        <begin position="1"/>
        <end position="25"/>
    </location>
</feature>
<dbReference type="AlphaFoldDB" id="A0A194Q8W6"/>
<dbReference type="InterPro" id="IPR022353">
    <property type="entry name" value="Insulin_CS"/>
</dbReference>
<dbReference type="GO" id="GO:0005159">
    <property type="term" value="F:insulin-like growth factor receptor binding"/>
    <property type="evidence" value="ECO:0007669"/>
    <property type="project" value="TreeGrafter"/>
</dbReference>
<keyword evidence="2" id="KW-0165">Cleavage on pair of basic residues</keyword>
<keyword evidence="4" id="KW-1015">Disulfide bond</keyword>
<keyword evidence="10" id="KW-1185">Reference proteome</keyword>
<dbReference type="GO" id="GO:0005179">
    <property type="term" value="F:hormone activity"/>
    <property type="evidence" value="ECO:0007669"/>
    <property type="project" value="InterPro"/>
</dbReference>
<gene>
    <name evidence="9" type="ORF">RR46_05172</name>
</gene>
<keyword evidence="5" id="KW-0964">Secreted</keyword>
<evidence type="ECO:0000256" key="4">
    <source>
        <dbReference type="ARBA" id="ARBA00023157"/>
    </source>
</evidence>
<organism evidence="9 10">
    <name type="scientific">Papilio xuthus</name>
    <name type="common">Asian swallowtail butterfly</name>
    <dbReference type="NCBI Taxonomy" id="66420"/>
    <lineage>
        <taxon>Eukaryota</taxon>
        <taxon>Metazoa</taxon>
        <taxon>Ecdysozoa</taxon>
        <taxon>Arthropoda</taxon>
        <taxon>Hexapoda</taxon>
        <taxon>Insecta</taxon>
        <taxon>Pterygota</taxon>
        <taxon>Neoptera</taxon>
        <taxon>Endopterygota</taxon>
        <taxon>Lepidoptera</taxon>
        <taxon>Glossata</taxon>
        <taxon>Ditrysia</taxon>
        <taxon>Papilionoidea</taxon>
        <taxon>Papilionidae</taxon>
        <taxon>Papilioninae</taxon>
        <taxon>Papilio</taxon>
    </lineage>
</organism>
<dbReference type="Proteomes" id="UP000053268">
    <property type="component" value="Unassembled WGS sequence"/>
</dbReference>
<comment type="similarity">
    <text evidence="1 5">Belongs to the insulin family.</text>
</comment>
<dbReference type="InterPro" id="IPR036438">
    <property type="entry name" value="Insulin-like_sf"/>
</dbReference>
<evidence type="ECO:0000256" key="1">
    <source>
        <dbReference type="ARBA" id="ARBA00009034"/>
    </source>
</evidence>
<dbReference type="PROSITE" id="PS00262">
    <property type="entry name" value="INSULIN"/>
    <property type="match status" value="1"/>
</dbReference>
<feature type="chain" id="PRO_5008264144" description="Insulin-like domain-containing protein" evidence="7">
    <location>
        <begin position="26"/>
        <end position="230"/>
    </location>
</feature>
<comment type="subcellular location">
    <subcellularLocation>
        <location evidence="5">Secreted</location>
    </subcellularLocation>
</comment>
<feature type="compositionally biased region" description="Low complexity" evidence="6">
    <location>
        <begin position="115"/>
        <end position="125"/>
    </location>
</feature>
<dbReference type="Gene3D" id="1.10.100.10">
    <property type="entry name" value="Insulin-like"/>
    <property type="match status" value="1"/>
</dbReference>
<dbReference type="GO" id="GO:0008283">
    <property type="term" value="P:cell population proliferation"/>
    <property type="evidence" value="ECO:0007669"/>
    <property type="project" value="TreeGrafter"/>
</dbReference>
<dbReference type="SUPFAM" id="SSF56994">
    <property type="entry name" value="Insulin-like"/>
    <property type="match status" value="1"/>
</dbReference>
<dbReference type="GO" id="GO:0008284">
    <property type="term" value="P:positive regulation of cell population proliferation"/>
    <property type="evidence" value="ECO:0007669"/>
    <property type="project" value="TreeGrafter"/>
</dbReference>
<name>A0A194Q8W6_PAPXU</name>
<dbReference type="InterPro" id="IPR016179">
    <property type="entry name" value="Insulin-like"/>
</dbReference>
<dbReference type="Pfam" id="PF00049">
    <property type="entry name" value="Insulin"/>
    <property type="match status" value="1"/>
</dbReference>
<dbReference type="EMBL" id="KQ459299">
    <property type="protein sequence ID" value="KPJ01963.1"/>
    <property type="molecule type" value="Genomic_DNA"/>
</dbReference>
<evidence type="ECO:0000256" key="7">
    <source>
        <dbReference type="SAM" id="SignalP"/>
    </source>
</evidence>
<dbReference type="PANTHER" id="PTHR46845">
    <property type="entry name" value="INSULIN-LIKE GROWTH FACTOR I"/>
    <property type="match status" value="1"/>
</dbReference>
<reference evidence="9 10" key="1">
    <citation type="journal article" date="2015" name="Nat. Commun.">
        <title>Outbred genome sequencing and CRISPR/Cas9 gene editing in butterflies.</title>
        <authorList>
            <person name="Li X."/>
            <person name="Fan D."/>
            <person name="Zhang W."/>
            <person name="Liu G."/>
            <person name="Zhang L."/>
            <person name="Zhao L."/>
            <person name="Fang X."/>
            <person name="Chen L."/>
            <person name="Dong Y."/>
            <person name="Chen Y."/>
            <person name="Ding Y."/>
            <person name="Zhao R."/>
            <person name="Feng M."/>
            <person name="Zhu Y."/>
            <person name="Feng Y."/>
            <person name="Jiang X."/>
            <person name="Zhu D."/>
            <person name="Xiang H."/>
            <person name="Feng X."/>
            <person name="Li S."/>
            <person name="Wang J."/>
            <person name="Zhang G."/>
            <person name="Kronforst M.R."/>
            <person name="Wang W."/>
        </authorList>
    </citation>
    <scope>NUCLEOTIDE SEQUENCE [LARGE SCALE GENOMIC DNA]</scope>
    <source>
        <strain evidence="9">Ya'a_city_454_Px</strain>
        <tissue evidence="9">Whole body</tissue>
    </source>
</reference>
<dbReference type="GO" id="GO:0043066">
    <property type="term" value="P:negative regulation of apoptotic process"/>
    <property type="evidence" value="ECO:0007669"/>
    <property type="project" value="TreeGrafter"/>
</dbReference>
<protein>
    <recommendedName>
        <fullName evidence="8">Insulin-like domain-containing protein</fullName>
    </recommendedName>
</protein>
<dbReference type="PANTHER" id="PTHR46845:SF1">
    <property type="entry name" value="INSULIN-LIKE GROWTH FACTOR I"/>
    <property type="match status" value="1"/>
</dbReference>
<dbReference type="GO" id="GO:0048009">
    <property type="term" value="P:insulin-like growth factor receptor signaling pathway"/>
    <property type="evidence" value="ECO:0007669"/>
    <property type="project" value="TreeGrafter"/>
</dbReference>
<dbReference type="SMART" id="SM00078">
    <property type="entry name" value="IlGF"/>
    <property type="match status" value="1"/>
</dbReference>
<evidence type="ECO:0000313" key="9">
    <source>
        <dbReference type="EMBL" id="KPJ01963.1"/>
    </source>
</evidence>